<proteinExistence type="inferred from homology"/>
<dbReference type="AlphaFoldDB" id="A0A6N2AXX1"/>
<comment type="caution">
    <text evidence="5">The sequence shown here is derived from an EMBL/GenBank/DDBJ whole genome shotgun (WGS) entry which is preliminary data.</text>
</comment>
<keyword evidence="2" id="KW-1184">Jasmonic acid signaling pathway</keyword>
<feature type="region of interest" description="Disordered" evidence="3">
    <location>
        <begin position="64"/>
        <end position="121"/>
    </location>
</feature>
<dbReference type="GO" id="GO:2000022">
    <property type="term" value="P:regulation of jasmonic acid mediated signaling pathway"/>
    <property type="evidence" value="ECO:0007669"/>
    <property type="project" value="UniProtKB-UniRule"/>
</dbReference>
<dbReference type="InterPro" id="IPR010399">
    <property type="entry name" value="Tify_dom"/>
</dbReference>
<evidence type="ECO:0000259" key="4">
    <source>
        <dbReference type="PROSITE" id="PS51320"/>
    </source>
</evidence>
<dbReference type="EMBL" id="RXGB01009260">
    <property type="protein sequence ID" value="TMW84493.1"/>
    <property type="molecule type" value="Genomic_DNA"/>
</dbReference>
<protein>
    <recommendedName>
        <fullName evidence="2">Protein TIFY</fullName>
    </recommendedName>
    <alternativeName>
        <fullName evidence="2">Jasmonate ZIM domain-containing protein</fullName>
    </alternativeName>
</protein>
<dbReference type="GO" id="GO:0005634">
    <property type="term" value="C:nucleus"/>
    <property type="evidence" value="ECO:0007669"/>
    <property type="project" value="UniProtKB-SubCell"/>
</dbReference>
<evidence type="ECO:0000256" key="2">
    <source>
        <dbReference type="RuleBase" id="RU369065"/>
    </source>
</evidence>
<comment type="function">
    <text evidence="2">Repressor of jasmonate responses.</text>
</comment>
<gene>
    <name evidence="5" type="ORF">EJD97_025058</name>
</gene>
<evidence type="ECO:0000256" key="3">
    <source>
        <dbReference type="SAM" id="MobiDB-lite"/>
    </source>
</evidence>
<dbReference type="Pfam" id="PF06200">
    <property type="entry name" value="tify"/>
    <property type="match status" value="1"/>
</dbReference>
<comment type="subcellular location">
    <subcellularLocation>
        <location evidence="2">Nucleus</location>
    </subcellularLocation>
</comment>
<evidence type="ECO:0000313" key="5">
    <source>
        <dbReference type="EMBL" id="TMW84493.1"/>
    </source>
</evidence>
<evidence type="ECO:0000256" key="1">
    <source>
        <dbReference type="ARBA" id="ARBA00008614"/>
    </source>
</evidence>
<dbReference type="InterPro" id="IPR040390">
    <property type="entry name" value="TIFY/JAZ"/>
</dbReference>
<dbReference type="SMART" id="SM00979">
    <property type="entry name" value="TIFY"/>
    <property type="match status" value="1"/>
</dbReference>
<sequence length="345" mass="38182">MSLEQTVYKSPLDKPLYLLTDDDISQLTREDCRRFLKAKGMRKPSWNKSQAIQQVISLKALFETTPESDTGQRKKRHIPRPDTSLQRVQKETSIDAEFAESAEETVPYGRKPPNKPDLSGDKAASAVAVVNNLAPSRTADSGNASAGQLTIFYCGKVNVYDDVPAEKAEAIMHLAASPLFVPSETPLDANRAAQHSECHLQAANVKLGQDSPMVLMPTMQTGKITEVTRLHLEESNTFYEDNPEAVNHVSRKALLERYREKRKDRFKRKMGAPSSASLDIYLNHRTVNHTQSELSSRSNTCSPPAIRLSAAPAPSGSMDNNLQMDANASGFLDDKGEFLFSPNHI</sequence>
<comment type="domain">
    <text evidence="2">The jas domain is required for interaction with COI1.</text>
</comment>
<keyword evidence="2" id="KW-0539">Nucleus</keyword>
<organism evidence="5">
    <name type="scientific">Solanum chilense</name>
    <name type="common">Tomato</name>
    <name type="synonym">Lycopersicon chilense</name>
    <dbReference type="NCBI Taxonomy" id="4083"/>
    <lineage>
        <taxon>Eukaryota</taxon>
        <taxon>Viridiplantae</taxon>
        <taxon>Streptophyta</taxon>
        <taxon>Embryophyta</taxon>
        <taxon>Tracheophyta</taxon>
        <taxon>Spermatophyta</taxon>
        <taxon>Magnoliopsida</taxon>
        <taxon>eudicotyledons</taxon>
        <taxon>Gunneridae</taxon>
        <taxon>Pentapetalae</taxon>
        <taxon>asterids</taxon>
        <taxon>lamiids</taxon>
        <taxon>Solanales</taxon>
        <taxon>Solanaceae</taxon>
        <taxon>Solanoideae</taxon>
        <taxon>Solaneae</taxon>
        <taxon>Solanum</taxon>
        <taxon>Solanum subgen. Lycopersicon</taxon>
    </lineage>
</organism>
<dbReference type="PANTHER" id="PTHR33077">
    <property type="entry name" value="PROTEIN TIFY 4A-RELATED-RELATED"/>
    <property type="match status" value="1"/>
</dbReference>
<dbReference type="GO" id="GO:0031347">
    <property type="term" value="P:regulation of defense response"/>
    <property type="evidence" value="ECO:0007669"/>
    <property type="project" value="UniProtKB-UniRule"/>
</dbReference>
<comment type="similarity">
    <text evidence="1 2">Belongs to the TIFY/JAZ family.</text>
</comment>
<feature type="domain" description="Tify" evidence="4">
    <location>
        <begin position="142"/>
        <end position="177"/>
    </location>
</feature>
<accession>A0A6N2AXX1</accession>
<dbReference type="PANTHER" id="PTHR33077:SF128">
    <property type="entry name" value="PROTEIN TIFY"/>
    <property type="match status" value="1"/>
</dbReference>
<dbReference type="PROSITE" id="PS51320">
    <property type="entry name" value="TIFY"/>
    <property type="match status" value="1"/>
</dbReference>
<name>A0A6N2AXX1_SOLCI</name>
<reference evidence="5" key="1">
    <citation type="submission" date="2019-05" db="EMBL/GenBank/DDBJ databases">
        <title>The de novo reference genome and transcriptome assemblies of the wild tomato species Solanum chilense.</title>
        <authorList>
            <person name="Stam R."/>
            <person name="Nosenko T."/>
            <person name="Hoerger A.C."/>
            <person name="Stephan W."/>
            <person name="Seidel M.A."/>
            <person name="Kuhn J.M.M."/>
            <person name="Haberer G."/>
            <person name="Tellier A."/>
        </authorList>
    </citation>
    <scope>NUCLEOTIDE SEQUENCE</scope>
    <source>
        <tissue evidence="5">Mature leaves</tissue>
    </source>
</reference>
<dbReference type="GO" id="GO:0009611">
    <property type="term" value="P:response to wounding"/>
    <property type="evidence" value="ECO:0007669"/>
    <property type="project" value="UniProtKB-UniRule"/>
</dbReference>